<comment type="similarity">
    <text evidence="2">Belongs to the glycosyltransferase 2 family.</text>
</comment>
<dbReference type="Gene3D" id="3.90.550.10">
    <property type="entry name" value="Spore Coat Polysaccharide Biosynthesis Protein SpsA, Chain A"/>
    <property type="match status" value="1"/>
</dbReference>
<dbReference type="STRING" id="1437605.AB656_04810"/>
<proteinExistence type="inferred from homology"/>
<dbReference type="CDD" id="cd04185">
    <property type="entry name" value="GT_2_like_b"/>
    <property type="match status" value="1"/>
</dbReference>
<evidence type="ECO:0000259" key="5">
    <source>
        <dbReference type="Pfam" id="PF00535"/>
    </source>
</evidence>
<name>A0A086Z1Y3_9BIFI</name>
<dbReference type="InterPro" id="IPR029044">
    <property type="entry name" value="Nucleotide-diphossugar_trans"/>
</dbReference>
<dbReference type="AlphaFoldDB" id="A0A086Z1Y3"/>
<keyword evidence="4 6" id="KW-0808">Transferase</keyword>
<organism evidence="6 7">
    <name type="scientific">Bifidobacterium actinocoloniiforme DSM 22766</name>
    <dbReference type="NCBI Taxonomy" id="1437605"/>
    <lineage>
        <taxon>Bacteria</taxon>
        <taxon>Bacillati</taxon>
        <taxon>Actinomycetota</taxon>
        <taxon>Actinomycetes</taxon>
        <taxon>Bifidobacteriales</taxon>
        <taxon>Bifidobacteriaceae</taxon>
        <taxon>Bifidobacterium</taxon>
    </lineage>
</organism>
<dbReference type="Proteomes" id="UP000029015">
    <property type="component" value="Unassembled WGS sequence"/>
</dbReference>
<dbReference type="Pfam" id="PF00535">
    <property type="entry name" value="Glycos_transf_2"/>
    <property type="match status" value="1"/>
</dbReference>
<evidence type="ECO:0000313" key="6">
    <source>
        <dbReference type="EMBL" id="KFI40533.1"/>
    </source>
</evidence>
<evidence type="ECO:0000256" key="4">
    <source>
        <dbReference type="ARBA" id="ARBA00022679"/>
    </source>
</evidence>
<reference evidence="6 7" key="1">
    <citation type="submission" date="2014-03" db="EMBL/GenBank/DDBJ databases">
        <title>Genomics of Bifidobacteria.</title>
        <authorList>
            <person name="Ventura M."/>
            <person name="Milani C."/>
            <person name="Lugli G.A."/>
        </authorList>
    </citation>
    <scope>NUCLEOTIDE SEQUENCE [LARGE SCALE GENOMIC DNA]</scope>
    <source>
        <strain evidence="6 7">DSM 22766</strain>
    </source>
</reference>
<dbReference type="PANTHER" id="PTHR43179:SF12">
    <property type="entry name" value="GALACTOFURANOSYLTRANSFERASE GLFT2"/>
    <property type="match status" value="1"/>
</dbReference>
<comment type="pathway">
    <text evidence="1">Cell wall biogenesis; cell wall polysaccharide biosynthesis.</text>
</comment>
<gene>
    <name evidence="6" type="ORF">BACT_1237</name>
</gene>
<keyword evidence="7" id="KW-1185">Reference proteome</keyword>
<feature type="domain" description="Glycosyltransferase 2-like" evidence="5">
    <location>
        <begin position="10"/>
        <end position="132"/>
    </location>
</feature>
<evidence type="ECO:0000256" key="1">
    <source>
        <dbReference type="ARBA" id="ARBA00004776"/>
    </source>
</evidence>
<comment type="caution">
    <text evidence="6">The sequence shown here is derived from an EMBL/GenBank/DDBJ whole genome shotgun (WGS) entry which is preliminary data.</text>
</comment>
<dbReference type="SUPFAM" id="SSF53448">
    <property type="entry name" value="Nucleotide-diphospho-sugar transferases"/>
    <property type="match status" value="1"/>
</dbReference>
<dbReference type="PANTHER" id="PTHR43179">
    <property type="entry name" value="RHAMNOSYLTRANSFERASE WBBL"/>
    <property type="match status" value="1"/>
</dbReference>
<accession>A0A086Z1Y3</accession>
<protein>
    <submittedName>
        <fullName evidence="6">Glycosyltransferase, group 2 family protein</fullName>
    </submittedName>
</protein>
<dbReference type="EMBL" id="JGYK01000001">
    <property type="protein sequence ID" value="KFI40533.1"/>
    <property type="molecule type" value="Genomic_DNA"/>
</dbReference>
<evidence type="ECO:0000256" key="2">
    <source>
        <dbReference type="ARBA" id="ARBA00006739"/>
    </source>
</evidence>
<evidence type="ECO:0000256" key="3">
    <source>
        <dbReference type="ARBA" id="ARBA00022676"/>
    </source>
</evidence>
<dbReference type="eggNOG" id="COG1216">
    <property type="taxonomic scope" value="Bacteria"/>
</dbReference>
<keyword evidence="3" id="KW-0328">Glycosyltransferase</keyword>
<evidence type="ECO:0000313" key="7">
    <source>
        <dbReference type="Proteomes" id="UP000029015"/>
    </source>
</evidence>
<dbReference type="InterPro" id="IPR001173">
    <property type="entry name" value="Glyco_trans_2-like"/>
</dbReference>
<dbReference type="GO" id="GO:0016757">
    <property type="term" value="F:glycosyltransferase activity"/>
    <property type="evidence" value="ECO:0007669"/>
    <property type="project" value="UniProtKB-KW"/>
</dbReference>
<sequence length="313" mass="35426">MKHSKNVAAVVVTFNRLEKLKKVLASLEAQTMLPSHLVIVDNASTDGTATYLQEYADNFKIADQVNLQIVTLPENVGGAGGFSAGMEKGYQIGADYVWIFDDDGYPAPDALEKLVDGYERAVDVFSPDIPFACSLVKFIDGHISEMNNPVPTWDWGRLRAEGLKDVVLINRASFVSVLIPRWVMEAYGLPYKEYFIWFDDAEYTTRITKNCPGIQVLDSVVVHDMGDNKGVNFSMINQKNAWKFAYGTRNQGSYTLHHEGFLRYLLFCGMVFKSMRIGHVEKKLRRQMYGKMLEAFRFNPQIDYPQSGRLISS</sequence>